<dbReference type="Proteomes" id="UP000694300">
    <property type="component" value="Unassembled WGS sequence"/>
</dbReference>
<keyword evidence="4" id="KW-1185">Reference proteome</keyword>
<feature type="signal peptide" evidence="2">
    <location>
        <begin position="1"/>
        <end position="25"/>
    </location>
</feature>
<gene>
    <name evidence="3" type="ORF">I4I82_18555</name>
</gene>
<evidence type="ECO:0000313" key="4">
    <source>
        <dbReference type="Proteomes" id="UP000694300"/>
    </source>
</evidence>
<proteinExistence type="predicted"/>
<evidence type="ECO:0008006" key="5">
    <source>
        <dbReference type="Google" id="ProtNLM"/>
    </source>
</evidence>
<protein>
    <recommendedName>
        <fullName evidence="5">DUF320 domain-containing protein</fullName>
    </recommendedName>
</protein>
<sequence>MLKKAGIIVAASAAALLALSPLAFAGDKGDHGHGHGHGHDGDTAVNSVEDDSETLGLVNVTGNEVNVPVQACNNDIPVNVLGVQVSDVQADLTGALGLAGAAEAEDEGGAGDVRECAQENSSGGSIVQGIDD</sequence>
<accession>A0ABS6UBP0</accession>
<name>A0ABS6UBP0_9PSEU</name>
<reference evidence="3 4" key="1">
    <citation type="submission" date="2020-11" db="EMBL/GenBank/DDBJ databases">
        <title>Pseudonocardia abyssalis sp. nov. and Pseudonocardia oceani sp. nov., description and phylogenomic analysis of two novel actinomycetes isolated from the deep Southern Ocean.</title>
        <authorList>
            <person name="Parra J."/>
        </authorList>
    </citation>
    <scope>NUCLEOTIDE SEQUENCE [LARGE SCALE GENOMIC DNA]</scope>
    <source>
        <strain evidence="4">KRD185</strain>
    </source>
</reference>
<feature type="chain" id="PRO_5045050041" description="DUF320 domain-containing protein" evidence="2">
    <location>
        <begin position="26"/>
        <end position="132"/>
    </location>
</feature>
<evidence type="ECO:0000256" key="2">
    <source>
        <dbReference type="SAM" id="SignalP"/>
    </source>
</evidence>
<evidence type="ECO:0000256" key="1">
    <source>
        <dbReference type="SAM" id="MobiDB-lite"/>
    </source>
</evidence>
<organism evidence="3 4">
    <name type="scientific">Pseudonocardia oceani</name>
    <dbReference type="NCBI Taxonomy" id="2792013"/>
    <lineage>
        <taxon>Bacteria</taxon>
        <taxon>Bacillati</taxon>
        <taxon>Actinomycetota</taxon>
        <taxon>Actinomycetes</taxon>
        <taxon>Pseudonocardiales</taxon>
        <taxon>Pseudonocardiaceae</taxon>
        <taxon>Pseudonocardia</taxon>
    </lineage>
</organism>
<feature type="region of interest" description="Disordered" evidence="1">
    <location>
        <begin position="107"/>
        <end position="132"/>
    </location>
</feature>
<evidence type="ECO:0000313" key="3">
    <source>
        <dbReference type="EMBL" id="MBW0129665.1"/>
    </source>
</evidence>
<comment type="caution">
    <text evidence="3">The sequence shown here is derived from an EMBL/GenBank/DDBJ whole genome shotgun (WGS) entry which is preliminary data.</text>
</comment>
<feature type="compositionally biased region" description="Basic and acidic residues" evidence="1">
    <location>
        <begin position="28"/>
        <end position="42"/>
    </location>
</feature>
<dbReference type="EMBL" id="JADQDF010000001">
    <property type="protein sequence ID" value="MBW0129665.1"/>
    <property type="molecule type" value="Genomic_DNA"/>
</dbReference>
<feature type="region of interest" description="Disordered" evidence="1">
    <location>
        <begin position="28"/>
        <end position="47"/>
    </location>
</feature>
<keyword evidence="2" id="KW-0732">Signal</keyword>